<dbReference type="InterPro" id="IPR019888">
    <property type="entry name" value="Tscrpt_reg_AsnC-like"/>
</dbReference>
<comment type="caution">
    <text evidence="5">The sequence shown here is derived from an EMBL/GenBank/DDBJ whole genome shotgun (WGS) entry which is preliminary data.</text>
</comment>
<dbReference type="PRINTS" id="PR00033">
    <property type="entry name" value="HTHASNC"/>
</dbReference>
<sequence length="151" mass="16787">MDRIDARLIEALSHNGRATFHELGQVVRMSANTVADRVRRLQREGVIAGFTAVLDEKALGKTLGVLSDIELREGVERVAFAESLTQVPQVIGALRLTGRYDYQLHIVCADTAELESVIELLKRDYGVASVNSRLILREVPADKTKLLSDRF</sequence>
<keyword evidence="3" id="KW-0804">Transcription</keyword>
<dbReference type="InterPro" id="IPR036388">
    <property type="entry name" value="WH-like_DNA-bd_sf"/>
</dbReference>
<dbReference type="RefSeq" id="WP_241441348.1">
    <property type="nucleotide sequence ID" value="NZ_BSUJ01000001.1"/>
</dbReference>
<dbReference type="PANTHER" id="PTHR30154:SF34">
    <property type="entry name" value="TRANSCRIPTIONAL REGULATOR AZLB"/>
    <property type="match status" value="1"/>
</dbReference>
<dbReference type="Pfam" id="PF01037">
    <property type="entry name" value="AsnC_trans_reg"/>
    <property type="match status" value="1"/>
</dbReference>
<evidence type="ECO:0000256" key="1">
    <source>
        <dbReference type="ARBA" id="ARBA00023015"/>
    </source>
</evidence>
<dbReference type="InterPro" id="IPR011008">
    <property type="entry name" value="Dimeric_a/b-barrel"/>
</dbReference>
<evidence type="ECO:0000256" key="2">
    <source>
        <dbReference type="ARBA" id="ARBA00023125"/>
    </source>
</evidence>
<protein>
    <submittedName>
        <fullName evidence="5">AsnC family transcriptional regulator</fullName>
    </submittedName>
</protein>
<dbReference type="SMART" id="SM00344">
    <property type="entry name" value="HTH_ASNC"/>
    <property type="match status" value="1"/>
</dbReference>
<feature type="domain" description="HTH asnC-type" evidence="4">
    <location>
        <begin position="1"/>
        <end position="62"/>
    </location>
</feature>
<organism evidence="5 6">
    <name type="scientific">Arsenicicoccus piscis</name>
    <dbReference type="NCBI Taxonomy" id="673954"/>
    <lineage>
        <taxon>Bacteria</taxon>
        <taxon>Bacillati</taxon>
        <taxon>Actinomycetota</taxon>
        <taxon>Actinomycetes</taxon>
        <taxon>Micrococcales</taxon>
        <taxon>Intrasporangiaceae</taxon>
        <taxon>Arsenicicoccus</taxon>
    </lineage>
</organism>
<gene>
    <name evidence="5" type="ORF">GCM10025862_30470</name>
</gene>
<dbReference type="EMBL" id="BSUJ01000001">
    <property type="protein sequence ID" value="GMA21026.1"/>
    <property type="molecule type" value="Genomic_DNA"/>
</dbReference>
<reference evidence="6" key="1">
    <citation type="journal article" date="2019" name="Int. J. Syst. Evol. Microbiol.">
        <title>The Global Catalogue of Microorganisms (GCM) 10K type strain sequencing project: providing services to taxonomists for standard genome sequencing and annotation.</title>
        <authorList>
            <consortium name="The Broad Institute Genomics Platform"/>
            <consortium name="The Broad Institute Genome Sequencing Center for Infectious Disease"/>
            <person name="Wu L."/>
            <person name="Ma J."/>
        </authorList>
    </citation>
    <scope>NUCLEOTIDE SEQUENCE [LARGE SCALE GENOMIC DNA]</scope>
    <source>
        <strain evidence="6">NBRC 105830</strain>
    </source>
</reference>
<dbReference type="Gene3D" id="3.30.70.920">
    <property type="match status" value="1"/>
</dbReference>
<dbReference type="Gene3D" id="1.10.10.10">
    <property type="entry name" value="Winged helix-like DNA-binding domain superfamily/Winged helix DNA-binding domain"/>
    <property type="match status" value="1"/>
</dbReference>
<keyword evidence="1" id="KW-0805">Transcription regulation</keyword>
<dbReference type="SUPFAM" id="SSF46785">
    <property type="entry name" value="Winged helix' DNA-binding domain"/>
    <property type="match status" value="1"/>
</dbReference>
<keyword evidence="2" id="KW-0238">DNA-binding</keyword>
<proteinExistence type="predicted"/>
<accession>A0ABQ6HRE8</accession>
<evidence type="ECO:0000259" key="4">
    <source>
        <dbReference type="PROSITE" id="PS50956"/>
    </source>
</evidence>
<dbReference type="PROSITE" id="PS50956">
    <property type="entry name" value="HTH_ASNC_2"/>
    <property type="match status" value="1"/>
</dbReference>
<evidence type="ECO:0000256" key="3">
    <source>
        <dbReference type="ARBA" id="ARBA00023163"/>
    </source>
</evidence>
<evidence type="ECO:0000313" key="5">
    <source>
        <dbReference type="EMBL" id="GMA21026.1"/>
    </source>
</evidence>
<evidence type="ECO:0000313" key="6">
    <source>
        <dbReference type="Proteomes" id="UP001157109"/>
    </source>
</evidence>
<dbReference type="InterPro" id="IPR036390">
    <property type="entry name" value="WH_DNA-bd_sf"/>
</dbReference>
<name>A0ABQ6HRE8_9MICO</name>
<dbReference type="PANTHER" id="PTHR30154">
    <property type="entry name" value="LEUCINE-RESPONSIVE REGULATORY PROTEIN"/>
    <property type="match status" value="1"/>
</dbReference>
<keyword evidence="6" id="KW-1185">Reference proteome</keyword>
<dbReference type="Pfam" id="PF13404">
    <property type="entry name" value="HTH_AsnC-type"/>
    <property type="match status" value="1"/>
</dbReference>
<dbReference type="InterPro" id="IPR000485">
    <property type="entry name" value="AsnC-type_HTH_dom"/>
</dbReference>
<dbReference type="InterPro" id="IPR019887">
    <property type="entry name" value="Tscrpt_reg_AsnC/Lrp_C"/>
</dbReference>
<dbReference type="SUPFAM" id="SSF54909">
    <property type="entry name" value="Dimeric alpha+beta barrel"/>
    <property type="match status" value="1"/>
</dbReference>
<dbReference type="Proteomes" id="UP001157109">
    <property type="component" value="Unassembled WGS sequence"/>
</dbReference>